<evidence type="ECO:0000256" key="1">
    <source>
        <dbReference type="SAM" id="MobiDB-lite"/>
    </source>
</evidence>
<evidence type="ECO:0000313" key="2">
    <source>
        <dbReference type="EMBL" id="MPN38335.1"/>
    </source>
</evidence>
<reference evidence="2" key="1">
    <citation type="submission" date="2019-08" db="EMBL/GenBank/DDBJ databases">
        <authorList>
            <person name="Kucharzyk K."/>
            <person name="Murdoch R.W."/>
            <person name="Higgins S."/>
            <person name="Loffler F."/>
        </authorList>
    </citation>
    <scope>NUCLEOTIDE SEQUENCE</scope>
</reference>
<name>A0A645HH17_9ZZZZ</name>
<gene>
    <name evidence="2" type="ORF">SDC9_185859</name>
</gene>
<organism evidence="2">
    <name type="scientific">bioreactor metagenome</name>
    <dbReference type="NCBI Taxonomy" id="1076179"/>
    <lineage>
        <taxon>unclassified sequences</taxon>
        <taxon>metagenomes</taxon>
        <taxon>ecological metagenomes</taxon>
    </lineage>
</organism>
<proteinExistence type="predicted"/>
<protein>
    <submittedName>
        <fullName evidence="2">Uncharacterized protein</fullName>
    </submittedName>
</protein>
<accession>A0A645HH17</accession>
<comment type="caution">
    <text evidence="2">The sequence shown here is derived from an EMBL/GenBank/DDBJ whole genome shotgun (WGS) entry which is preliminary data.</text>
</comment>
<dbReference type="EMBL" id="VSSQ01093496">
    <property type="protein sequence ID" value="MPN38335.1"/>
    <property type="molecule type" value="Genomic_DNA"/>
</dbReference>
<sequence>MQVNGAGTQLAPAGTAHIRHPCPGQHSTQENDGGAHFPHEMIGHVPAFEYPGIHGNDVLFPLYRTAQMLQYGNGSSYIGQVGTVMYHTLSLCQQGRRKYGKYAVFCAVDLHSSGKAFPALNQIGIHVIPPHRIQGILCGRRQI</sequence>
<feature type="region of interest" description="Disordered" evidence="1">
    <location>
        <begin position="1"/>
        <end position="33"/>
    </location>
</feature>
<dbReference type="AlphaFoldDB" id="A0A645HH17"/>